<dbReference type="Gene3D" id="3.40.50.2000">
    <property type="entry name" value="Glycogen Phosphorylase B"/>
    <property type="match status" value="2"/>
</dbReference>
<reference evidence="5 6" key="1">
    <citation type="submission" date="2020-08" db="EMBL/GenBank/DDBJ databases">
        <title>Acidobacteriota in marine sediments use diverse sulfur dissimilation pathways.</title>
        <authorList>
            <person name="Wasmund K."/>
        </authorList>
    </citation>
    <scope>NUCLEOTIDE SEQUENCE [LARGE SCALE GENOMIC DNA]</scope>
    <source>
        <strain evidence="5">MAG AM3-A</strain>
    </source>
</reference>
<feature type="domain" description="Glycosyltransferase subfamily 4-like N-terminal" evidence="4">
    <location>
        <begin position="14"/>
        <end position="162"/>
    </location>
</feature>
<dbReference type="InterPro" id="IPR028098">
    <property type="entry name" value="Glyco_trans_4-like_N"/>
</dbReference>
<dbReference type="AlphaFoldDB" id="A0A8J6Y5D4"/>
<keyword evidence="1" id="KW-0328">Glycosyltransferase</keyword>
<dbReference type="PANTHER" id="PTHR12526">
    <property type="entry name" value="GLYCOSYLTRANSFERASE"/>
    <property type="match status" value="1"/>
</dbReference>
<dbReference type="Pfam" id="PF13439">
    <property type="entry name" value="Glyco_transf_4"/>
    <property type="match status" value="1"/>
</dbReference>
<sequence length="375" mass="41387">MRLTVFGSGHPYRGGIARTTTDLVQTLQARGHDLLFLTPRRQYPKWLFPGGSDRDPDACRRLECAEVMLDPLQPFSWQGSRRRALEHEADVWILPYWTWAWSGLYRWLLRGRRPPVVAVAHNPADHGAGVLQRSAARSVLQRCDAVFTHAKILEKELAAAYPSVPTASYPLPPPEIGELPRREEARRQLDIPADRKMALFLGLIRSYKGVDLLLEAISRQPLDSSWLQVVAGEAWEDLGPALERQLRALGIEDRVQLRLGWVPEPEVPLLLAAADLVVLPYRSGSQSAVAPLALAAGLPVLSTRVGGLPEIVHDGVNGVLVKPGSVDELARAFTELDSDKLDELAAGARQARSRLTWDGYAAALESLLSQVVSNQ</sequence>
<evidence type="ECO:0000313" key="6">
    <source>
        <dbReference type="Proteomes" id="UP000598633"/>
    </source>
</evidence>
<dbReference type="Proteomes" id="UP000598633">
    <property type="component" value="Unassembled WGS sequence"/>
</dbReference>
<organism evidence="5 6">
    <name type="scientific">Candidatus Sulfomarinibacter kjeldsenii</name>
    <dbReference type="NCBI Taxonomy" id="2885994"/>
    <lineage>
        <taxon>Bacteria</taxon>
        <taxon>Pseudomonadati</taxon>
        <taxon>Acidobacteriota</taxon>
        <taxon>Thermoanaerobaculia</taxon>
        <taxon>Thermoanaerobaculales</taxon>
        <taxon>Candidatus Sulfomarinibacteraceae</taxon>
        <taxon>Candidatus Sulfomarinibacter</taxon>
    </lineage>
</organism>
<dbReference type="GO" id="GO:0016757">
    <property type="term" value="F:glycosyltransferase activity"/>
    <property type="evidence" value="ECO:0007669"/>
    <property type="project" value="UniProtKB-KW"/>
</dbReference>
<evidence type="ECO:0000256" key="1">
    <source>
        <dbReference type="ARBA" id="ARBA00022676"/>
    </source>
</evidence>
<protein>
    <submittedName>
        <fullName evidence="5">Glycosyltransferase family 4 protein</fullName>
    </submittedName>
</protein>
<name>A0A8J6Y5D4_9BACT</name>
<feature type="domain" description="Glycosyl transferase family 1" evidence="3">
    <location>
        <begin position="182"/>
        <end position="343"/>
    </location>
</feature>
<dbReference type="EMBL" id="JACXWA010000067">
    <property type="protein sequence ID" value="MBD3870532.1"/>
    <property type="molecule type" value="Genomic_DNA"/>
</dbReference>
<dbReference type="PANTHER" id="PTHR12526:SF510">
    <property type="entry name" value="D-INOSITOL 3-PHOSPHATE GLYCOSYLTRANSFERASE"/>
    <property type="match status" value="1"/>
</dbReference>
<evidence type="ECO:0000259" key="4">
    <source>
        <dbReference type="Pfam" id="PF13439"/>
    </source>
</evidence>
<gene>
    <name evidence="5" type="ORF">IFJ97_04145</name>
</gene>
<keyword evidence="2" id="KW-0808">Transferase</keyword>
<proteinExistence type="predicted"/>
<accession>A0A8J6Y5D4</accession>
<dbReference type="InterPro" id="IPR001296">
    <property type="entry name" value="Glyco_trans_1"/>
</dbReference>
<dbReference type="Pfam" id="PF00534">
    <property type="entry name" value="Glycos_transf_1"/>
    <property type="match status" value="1"/>
</dbReference>
<dbReference type="SUPFAM" id="SSF53756">
    <property type="entry name" value="UDP-Glycosyltransferase/glycogen phosphorylase"/>
    <property type="match status" value="1"/>
</dbReference>
<evidence type="ECO:0000259" key="3">
    <source>
        <dbReference type="Pfam" id="PF00534"/>
    </source>
</evidence>
<comment type="caution">
    <text evidence="5">The sequence shown here is derived from an EMBL/GenBank/DDBJ whole genome shotgun (WGS) entry which is preliminary data.</text>
</comment>
<evidence type="ECO:0000313" key="5">
    <source>
        <dbReference type="EMBL" id="MBD3870532.1"/>
    </source>
</evidence>
<dbReference type="CDD" id="cd03801">
    <property type="entry name" value="GT4_PimA-like"/>
    <property type="match status" value="1"/>
</dbReference>
<evidence type="ECO:0000256" key="2">
    <source>
        <dbReference type="ARBA" id="ARBA00022679"/>
    </source>
</evidence>